<name>A0AAD8SCF4_LOLMU</name>
<dbReference type="InterPro" id="IPR043502">
    <property type="entry name" value="DNA/RNA_pol_sf"/>
</dbReference>
<comment type="caution">
    <text evidence="2">The sequence shown here is derived from an EMBL/GenBank/DDBJ whole genome shotgun (WGS) entry which is preliminary data.</text>
</comment>
<dbReference type="PANTHER" id="PTHR24559:SF452">
    <property type="entry name" value="INTEGRASE CATALYTIC DOMAIN-CONTAINING PROTEIN"/>
    <property type="match status" value="1"/>
</dbReference>
<sequence>MTGVGAAEPAVVVTIGEPVVGLTNAPATFQALMNYVLRPYLRWFVLILFDDILLYSTSWAEHLQHIAIAFNELRAVLLQEVGQHEVLGVEVGRGE</sequence>
<proteinExistence type="predicted"/>
<evidence type="ECO:0000259" key="1">
    <source>
        <dbReference type="Pfam" id="PF00078"/>
    </source>
</evidence>
<protein>
    <recommendedName>
        <fullName evidence="1">Reverse transcriptase domain-containing protein</fullName>
    </recommendedName>
</protein>
<dbReference type="Pfam" id="PF00078">
    <property type="entry name" value="RVT_1"/>
    <property type="match status" value="1"/>
</dbReference>
<accession>A0AAD8SCF4</accession>
<dbReference type="EMBL" id="JAUUTY010000004">
    <property type="protein sequence ID" value="KAK1649424.1"/>
    <property type="molecule type" value="Genomic_DNA"/>
</dbReference>
<dbReference type="InterPro" id="IPR000477">
    <property type="entry name" value="RT_dom"/>
</dbReference>
<dbReference type="SUPFAM" id="SSF56672">
    <property type="entry name" value="DNA/RNA polymerases"/>
    <property type="match status" value="1"/>
</dbReference>
<reference evidence="2" key="1">
    <citation type="submission" date="2023-07" db="EMBL/GenBank/DDBJ databases">
        <title>A chromosome-level genome assembly of Lolium multiflorum.</title>
        <authorList>
            <person name="Chen Y."/>
            <person name="Copetti D."/>
            <person name="Kolliker R."/>
            <person name="Studer B."/>
        </authorList>
    </citation>
    <scope>NUCLEOTIDE SEQUENCE</scope>
    <source>
        <strain evidence="2">02402/16</strain>
        <tissue evidence="2">Leaf</tissue>
    </source>
</reference>
<gene>
    <name evidence="2" type="ORF">QYE76_067229</name>
</gene>
<dbReference type="PANTHER" id="PTHR24559">
    <property type="entry name" value="TRANSPOSON TY3-I GAG-POL POLYPROTEIN"/>
    <property type="match status" value="1"/>
</dbReference>
<keyword evidence="3" id="KW-1185">Reference proteome</keyword>
<feature type="domain" description="Reverse transcriptase" evidence="1">
    <location>
        <begin position="20"/>
        <end position="75"/>
    </location>
</feature>
<dbReference type="Proteomes" id="UP001231189">
    <property type="component" value="Unassembled WGS sequence"/>
</dbReference>
<organism evidence="2 3">
    <name type="scientific">Lolium multiflorum</name>
    <name type="common">Italian ryegrass</name>
    <name type="synonym">Lolium perenne subsp. multiflorum</name>
    <dbReference type="NCBI Taxonomy" id="4521"/>
    <lineage>
        <taxon>Eukaryota</taxon>
        <taxon>Viridiplantae</taxon>
        <taxon>Streptophyta</taxon>
        <taxon>Embryophyta</taxon>
        <taxon>Tracheophyta</taxon>
        <taxon>Spermatophyta</taxon>
        <taxon>Magnoliopsida</taxon>
        <taxon>Liliopsida</taxon>
        <taxon>Poales</taxon>
        <taxon>Poaceae</taxon>
        <taxon>BOP clade</taxon>
        <taxon>Pooideae</taxon>
        <taxon>Poodae</taxon>
        <taxon>Poeae</taxon>
        <taxon>Poeae Chloroplast Group 2 (Poeae type)</taxon>
        <taxon>Loliodinae</taxon>
        <taxon>Loliinae</taxon>
        <taxon>Lolium</taxon>
    </lineage>
</organism>
<dbReference type="InterPro" id="IPR043128">
    <property type="entry name" value="Rev_trsase/Diguanyl_cyclase"/>
</dbReference>
<dbReference type="Gene3D" id="3.30.70.270">
    <property type="match status" value="1"/>
</dbReference>
<dbReference type="InterPro" id="IPR053134">
    <property type="entry name" value="RNA-dir_DNA_polymerase"/>
</dbReference>
<evidence type="ECO:0000313" key="2">
    <source>
        <dbReference type="EMBL" id="KAK1649424.1"/>
    </source>
</evidence>
<dbReference type="AlphaFoldDB" id="A0AAD8SCF4"/>
<evidence type="ECO:0000313" key="3">
    <source>
        <dbReference type="Proteomes" id="UP001231189"/>
    </source>
</evidence>